<evidence type="ECO:0000256" key="1">
    <source>
        <dbReference type="ARBA" id="ARBA00022490"/>
    </source>
</evidence>
<name>E0TFX2_PARBH</name>
<dbReference type="EC" id="3.5.1.44" evidence="5"/>
<dbReference type="Pfam" id="PF01339">
    <property type="entry name" value="CheB_methylest"/>
    <property type="match status" value="1"/>
</dbReference>
<dbReference type="SUPFAM" id="SSF52738">
    <property type="entry name" value="Methylesterase CheB, C-terminal domain"/>
    <property type="match status" value="1"/>
</dbReference>
<comment type="subcellular location">
    <subcellularLocation>
        <location evidence="5">Cytoplasm</location>
    </subcellularLocation>
</comment>
<evidence type="ECO:0000259" key="8">
    <source>
        <dbReference type="PROSITE" id="PS50110"/>
    </source>
</evidence>
<gene>
    <name evidence="5" type="primary">cheB</name>
    <name evidence="10" type="ordered locus">PB2503_07569</name>
</gene>
<keyword evidence="3 5" id="KW-0378">Hydrolase</keyword>
<accession>E0TFX2</accession>
<organism evidence="10 11">
    <name type="scientific">Parvularcula bermudensis (strain ATCC BAA-594 / HTCC2503 / KCTC 12087)</name>
    <dbReference type="NCBI Taxonomy" id="314260"/>
    <lineage>
        <taxon>Bacteria</taxon>
        <taxon>Pseudomonadati</taxon>
        <taxon>Pseudomonadota</taxon>
        <taxon>Alphaproteobacteria</taxon>
        <taxon>Parvularculales</taxon>
        <taxon>Parvularculaceae</taxon>
        <taxon>Parvularcula</taxon>
    </lineage>
</organism>
<dbReference type="KEGG" id="pbr:PB2503_07569"/>
<dbReference type="PROSITE" id="PS50122">
    <property type="entry name" value="CHEB"/>
    <property type="match status" value="1"/>
</dbReference>
<keyword evidence="5 7" id="KW-0597">Phosphoprotein</keyword>
<dbReference type="EMBL" id="CP002156">
    <property type="protein sequence ID" value="ADM09571.1"/>
    <property type="molecule type" value="Genomic_DNA"/>
</dbReference>
<evidence type="ECO:0000259" key="9">
    <source>
        <dbReference type="PROSITE" id="PS50122"/>
    </source>
</evidence>
<dbReference type="HOGENOM" id="CLU_000445_51_0_5"/>
<comment type="domain">
    <text evidence="5">Contains a C-terminal catalytic domain, and an N-terminal region which modulates catalytic activity.</text>
</comment>
<evidence type="ECO:0000256" key="2">
    <source>
        <dbReference type="ARBA" id="ARBA00022500"/>
    </source>
</evidence>
<dbReference type="CDD" id="cd16432">
    <property type="entry name" value="CheB_Rec"/>
    <property type="match status" value="1"/>
</dbReference>
<dbReference type="InterPro" id="IPR035909">
    <property type="entry name" value="CheB_C"/>
</dbReference>
<comment type="PTM">
    <text evidence="5">Phosphorylated by CheA. Phosphorylation of the N-terminal regulatory domain activates the methylesterase activity.</text>
</comment>
<dbReference type="AlphaFoldDB" id="E0TFX2"/>
<dbReference type="CDD" id="cd17541">
    <property type="entry name" value="REC_CheB-like"/>
    <property type="match status" value="1"/>
</dbReference>
<dbReference type="GO" id="GO:0000156">
    <property type="term" value="F:phosphorelay response regulator activity"/>
    <property type="evidence" value="ECO:0007669"/>
    <property type="project" value="InterPro"/>
</dbReference>
<dbReference type="HAMAP" id="MF_00099">
    <property type="entry name" value="CheB_chemtxs"/>
    <property type="match status" value="1"/>
</dbReference>
<dbReference type="OrthoDB" id="9793421at2"/>
<dbReference type="Proteomes" id="UP000001302">
    <property type="component" value="Chromosome"/>
</dbReference>
<evidence type="ECO:0000313" key="11">
    <source>
        <dbReference type="Proteomes" id="UP000001302"/>
    </source>
</evidence>
<dbReference type="STRING" id="314260.PB2503_07569"/>
<dbReference type="eggNOG" id="COG2201">
    <property type="taxonomic scope" value="Bacteria"/>
</dbReference>
<dbReference type="InterPro" id="IPR000673">
    <property type="entry name" value="Sig_transdc_resp-reg_Me-estase"/>
</dbReference>
<comment type="catalytic activity">
    <reaction evidence="5">
        <text>L-glutaminyl-[protein] + H2O = L-glutamyl-[protein] + NH4(+)</text>
        <dbReference type="Rhea" id="RHEA:16441"/>
        <dbReference type="Rhea" id="RHEA-COMP:10207"/>
        <dbReference type="Rhea" id="RHEA-COMP:10208"/>
        <dbReference type="ChEBI" id="CHEBI:15377"/>
        <dbReference type="ChEBI" id="CHEBI:28938"/>
        <dbReference type="ChEBI" id="CHEBI:29973"/>
        <dbReference type="ChEBI" id="CHEBI:30011"/>
        <dbReference type="EC" id="3.5.1.44"/>
    </reaction>
</comment>
<dbReference type="NCBIfam" id="NF001965">
    <property type="entry name" value="PRK00742.1"/>
    <property type="match status" value="1"/>
</dbReference>
<dbReference type="GO" id="GO:0008984">
    <property type="term" value="F:protein-glutamate methylesterase activity"/>
    <property type="evidence" value="ECO:0007669"/>
    <property type="project" value="UniProtKB-UniRule"/>
</dbReference>
<dbReference type="SUPFAM" id="SSF52172">
    <property type="entry name" value="CheY-like"/>
    <property type="match status" value="1"/>
</dbReference>
<dbReference type="Gene3D" id="3.40.50.180">
    <property type="entry name" value="Methylesterase CheB, C-terminal domain"/>
    <property type="match status" value="1"/>
</dbReference>
<feature type="active site" evidence="5 6">
    <location>
        <position position="288"/>
    </location>
</feature>
<feature type="active site" evidence="5 6">
    <location>
        <position position="192"/>
    </location>
</feature>
<dbReference type="Pfam" id="PF00072">
    <property type="entry name" value="Response_reg"/>
    <property type="match status" value="1"/>
</dbReference>
<sequence length="352" mass="37023">MYRTRVLIVDDSHTMCALVQLELSSDPELEVVAVAHNARDARDAIDQFKPDVLTLDIEMPGMDGLEFLSRVMKHRPTPVVMVSSLTARNKDLSVEALSRGAVDLFAKPGSGPGSRNVSFEGLAQVVREAASAKVVSPHRREIASATPQITAASGGFDDKVIAIGSSTGGVDALLAVIGQFPADCPPTVVTQHMPAGFTGSFANRLDANAAPEVVEARSGEVLQRGRVYLAPGGKTHLEVAHAKKLICRLREAPPVNGHRPSVDVLFNSVANMAGANVVGAILTGMGADGAQGLLQIRNAGGYTVGQDRETSVIYGMPRVAYEMGAVCTQLPLPDIASAILNACRRSSKRGVA</sequence>
<comment type="catalytic activity">
    <reaction evidence="4 5">
        <text>[protein]-L-glutamate 5-O-methyl ester + H2O = L-glutamyl-[protein] + methanol + H(+)</text>
        <dbReference type="Rhea" id="RHEA:23236"/>
        <dbReference type="Rhea" id="RHEA-COMP:10208"/>
        <dbReference type="Rhea" id="RHEA-COMP:10311"/>
        <dbReference type="ChEBI" id="CHEBI:15377"/>
        <dbReference type="ChEBI" id="CHEBI:15378"/>
        <dbReference type="ChEBI" id="CHEBI:17790"/>
        <dbReference type="ChEBI" id="CHEBI:29973"/>
        <dbReference type="ChEBI" id="CHEBI:82795"/>
        <dbReference type="EC" id="3.1.1.61"/>
    </reaction>
</comment>
<feature type="modified residue" description="4-aspartylphosphate" evidence="5 7">
    <location>
        <position position="56"/>
    </location>
</feature>
<feature type="domain" description="Response regulatory" evidence="8">
    <location>
        <begin position="5"/>
        <end position="122"/>
    </location>
</feature>
<dbReference type="EC" id="3.1.1.61" evidence="5"/>
<dbReference type="PROSITE" id="PS50110">
    <property type="entry name" value="RESPONSE_REGULATORY"/>
    <property type="match status" value="1"/>
</dbReference>
<dbReference type="GO" id="GO:0005737">
    <property type="term" value="C:cytoplasm"/>
    <property type="evidence" value="ECO:0007669"/>
    <property type="project" value="UniProtKB-SubCell"/>
</dbReference>
<keyword evidence="2 5" id="KW-0145">Chemotaxis</keyword>
<dbReference type="SMART" id="SM00448">
    <property type="entry name" value="REC"/>
    <property type="match status" value="1"/>
</dbReference>
<evidence type="ECO:0000256" key="4">
    <source>
        <dbReference type="ARBA" id="ARBA00048267"/>
    </source>
</evidence>
<dbReference type="PANTHER" id="PTHR42872">
    <property type="entry name" value="PROTEIN-GLUTAMATE METHYLESTERASE/PROTEIN-GLUTAMINE GLUTAMINASE"/>
    <property type="match status" value="1"/>
</dbReference>
<evidence type="ECO:0000313" key="10">
    <source>
        <dbReference type="EMBL" id="ADM09571.1"/>
    </source>
</evidence>
<dbReference type="NCBIfam" id="NF009206">
    <property type="entry name" value="PRK12555.1"/>
    <property type="match status" value="1"/>
</dbReference>
<feature type="active site" evidence="5 6">
    <location>
        <position position="166"/>
    </location>
</feature>
<dbReference type="InterPro" id="IPR011006">
    <property type="entry name" value="CheY-like_superfamily"/>
</dbReference>
<dbReference type="InterPro" id="IPR008248">
    <property type="entry name" value="CheB-like"/>
</dbReference>
<comment type="similarity">
    <text evidence="5">Belongs to the CheB family.</text>
</comment>
<evidence type="ECO:0000256" key="7">
    <source>
        <dbReference type="PROSITE-ProRule" id="PRU00169"/>
    </source>
</evidence>
<keyword evidence="1 5" id="KW-0963">Cytoplasm</keyword>
<evidence type="ECO:0000256" key="5">
    <source>
        <dbReference type="HAMAP-Rule" id="MF_00099"/>
    </source>
</evidence>
<dbReference type="PIRSF" id="PIRSF000876">
    <property type="entry name" value="RR_chemtxs_CheB"/>
    <property type="match status" value="1"/>
</dbReference>
<dbReference type="RefSeq" id="WP_013300545.1">
    <property type="nucleotide sequence ID" value="NC_014414.1"/>
</dbReference>
<dbReference type="GO" id="GO:0006935">
    <property type="term" value="P:chemotaxis"/>
    <property type="evidence" value="ECO:0007669"/>
    <property type="project" value="UniProtKB-UniRule"/>
</dbReference>
<evidence type="ECO:0000256" key="6">
    <source>
        <dbReference type="PROSITE-ProRule" id="PRU00050"/>
    </source>
</evidence>
<protein>
    <recommendedName>
        <fullName evidence="5">Protein-glutamate methylesterase/protein-glutamine glutaminase</fullName>
        <ecNumber evidence="5">3.1.1.61</ecNumber>
        <ecNumber evidence="5">3.5.1.44</ecNumber>
    </recommendedName>
</protein>
<dbReference type="Gene3D" id="3.40.50.2300">
    <property type="match status" value="1"/>
</dbReference>
<reference evidence="11" key="1">
    <citation type="submission" date="2010-08" db="EMBL/GenBank/DDBJ databases">
        <title>Genome sequence of Parvularcula bermudensis HTCC2503.</title>
        <authorList>
            <person name="Kang D.-M."/>
            <person name="Oh H.-M."/>
            <person name="Cho J.-C."/>
        </authorList>
    </citation>
    <scope>NUCLEOTIDE SEQUENCE [LARGE SCALE GENOMIC DNA]</scope>
    <source>
        <strain evidence="11">ATCC BAA-594 / HTCC2503 / KCTC 12087</strain>
    </source>
</reference>
<proteinExistence type="inferred from homology"/>
<dbReference type="PANTHER" id="PTHR42872:SF6">
    <property type="entry name" value="PROTEIN-GLUTAMATE METHYLESTERASE_PROTEIN-GLUTAMINE GLUTAMINASE"/>
    <property type="match status" value="1"/>
</dbReference>
<dbReference type="InterPro" id="IPR001789">
    <property type="entry name" value="Sig_transdc_resp-reg_receiver"/>
</dbReference>
<keyword evidence="11" id="KW-1185">Reference proteome</keyword>
<dbReference type="GO" id="GO:0050568">
    <property type="term" value="F:protein-glutamine glutaminase activity"/>
    <property type="evidence" value="ECO:0007669"/>
    <property type="project" value="UniProtKB-UniRule"/>
</dbReference>
<feature type="domain" description="CheB-type methylesterase" evidence="9">
    <location>
        <begin position="154"/>
        <end position="346"/>
    </location>
</feature>
<evidence type="ECO:0000256" key="3">
    <source>
        <dbReference type="ARBA" id="ARBA00022801"/>
    </source>
</evidence>
<comment type="function">
    <text evidence="5">Involved in chemotaxis. Part of a chemotaxis signal transduction system that modulates chemotaxis in response to various stimuli. Catalyzes the demethylation of specific methylglutamate residues introduced into the chemoreceptors (methyl-accepting chemotaxis proteins or MCP) by CheR. Also mediates the irreversible deamidation of specific glutamine residues to glutamic acid.</text>
</comment>
<reference evidence="10 11" key="2">
    <citation type="journal article" date="2011" name="J. Bacteriol.">
        <title>Complete genome sequence of strain HTCC2503T of Parvularcula bermudensis, the type species of the order "Parvularculales" in the class Alphaproteobacteria.</title>
        <authorList>
            <person name="Oh H.M."/>
            <person name="Kang I."/>
            <person name="Vergin K.L."/>
            <person name="Kang D."/>
            <person name="Rhee K.H."/>
            <person name="Giovannoni S.J."/>
            <person name="Cho J.C."/>
        </authorList>
    </citation>
    <scope>NUCLEOTIDE SEQUENCE [LARGE SCALE GENOMIC DNA]</scope>
    <source>
        <strain evidence="11">ATCC BAA-594 / HTCC2503 / KCTC 12087</strain>
    </source>
</reference>